<gene>
    <name evidence="2" type="ORF">P7K49_012413</name>
</gene>
<dbReference type="Proteomes" id="UP001266305">
    <property type="component" value="Unassembled WGS sequence"/>
</dbReference>
<organism evidence="2 3">
    <name type="scientific">Saguinus oedipus</name>
    <name type="common">Cotton-top tamarin</name>
    <name type="synonym">Oedipomidas oedipus</name>
    <dbReference type="NCBI Taxonomy" id="9490"/>
    <lineage>
        <taxon>Eukaryota</taxon>
        <taxon>Metazoa</taxon>
        <taxon>Chordata</taxon>
        <taxon>Craniata</taxon>
        <taxon>Vertebrata</taxon>
        <taxon>Euteleostomi</taxon>
        <taxon>Mammalia</taxon>
        <taxon>Eutheria</taxon>
        <taxon>Euarchontoglires</taxon>
        <taxon>Primates</taxon>
        <taxon>Haplorrhini</taxon>
        <taxon>Platyrrhini</taxon>
        <taxon>Cebidae</taxon>
        <taxon>Callitrichinae</taxon>
        <taxon>Saguinus</taxon>
    </lineage>
</organism>
<evidence type="ECO:0000313" key="3">
    <source>
        <dbReference type="Proteomes" id="UP001266305"/>
    </source>
</evidence>
<keyword evidence="3" id="KW-1185">Reference proteome</keyword>
<evidence type="ECO:0000313" key="2">
    <source>
        <dbReference type="EMBL" id="KAK2112666.1"/>
    </source>
</evidence>
<evidence type="ECO:0000256" key="1">
    <source>
        <dbReference type="SAM" id="MobiDB-lite"/>
    </source>
</evidence>
<dbReference type="EMBL" id="JASSZA010000005">
    <property type="protein sequence ID" value="KAK2112666.1"/>
    <property type="molecule type" value="Genomic_DNA"/>
</dbReference>
<accession>A0ABQ9VTE2</accession>
<reference evidence="2 3" key="1">
    <citation type="submission" date="2023-05" db="EMBL/GenBank/DDBJ databases">
        <title>B98-5 Cell Line De Novo Hybrid Assembly: An Optical Mapping Approach.</title>
        <authorList>
            <person name="Kananen K."/>
            <person name="Auerbach J.A."/>
            <person name="Kautto E."/>
            <person name="Blachly J.S."/>
        </authorList>
    </citation>
    <scope>NUCLEOTIDE SEQUENCE [LARGE SCALE GENOMIC DNA]</scope>
    <source>
        <strain evidence="2">B95-8</strain>
        <tissue evidence="2">Cell line</tissue>
    </source>
</reference>
<protein>
    <submittedName>
        <fullName evidence="2">Uncharacterized protein</fullName>
    </submittedName>
</protein>
<feature type="region of interest" description="Disordered" evidence="1">
    <location>
        <begin position="39"/>
        <end position="66"/>
    </location>
</feature>
<proteinExistence type="predicted"/>
<comment type="caution">
    <text evidence="2">The sequence shown here is derived from an EMBL/GenBank/DDBJ whole genome shotgun (WGS) entry which is preliminary data.</text>
</comment>
<name>A0ABQ9VTE2_SAGOE</name>
<sequence length="66" mass="7483">METPWVKLAELRKGEPGLSEDQLPSMLVTLMWCYGSSGTNEPSKHRTQLHSASTRAWKPGRTGRWL</sequence>